<dbReference type="NCBIfam" id="NF038133">
    <property type="entry name" value="choice_anch_L"/>
    <property type="match status" value="1"/>
</dbReference>
<organism evidence="2 3">
    <name type="scientific">Flavobacterium cerinum</name>
    <dbReference type="NCBI Taxonomy" id="2502784"/>
    <lineage>
        <taxon>Bacteria</taxon>
        <taxon>Pseudomonadati</taxon>
        <taxon>Bacteroidota</taxon>
        <taxon>Flavobacteriia</taxon>
        <taxon>Flavobacteriales</taxon>
        <taxon>Flavobacteriaceae</taxon>
        <taxon>Flavobacterium</taxon>
    </lineage>
</organism>
<dbReference type="EMBL" id="CP101751">
    <property type="protein sequence ID" value="UUC46730.1"/>
    <property type="molecule type" value="Genomic_DNA"/>
</dbReference>
<dbReference type="NCBIfam" id="TIGR04131">
    <property type="entry name" value="Bac_Flav_CTERM"/>
    <property type="match status" value="1"/>
</dbReference>
<feature type="signal peptide" evidence="1">
    <location>
        <begin position="1"/>
        <end position="18"/>
    </location>
</feature>
<feature type="chain" id="PRO_5045267956" evidence="1">
    <location>
        <begin position="19"/>
        <end position="2058"/>
    </location>
</feature>
<name>A0ABY5IWS1_9FLAO</name>
<proteinExistence type="predicted"/>
<gene>
    <name evidence="2" type="ORF">NOX80_05900</name>
</gene>
<reference evidence="2" key="1">
    <citation type="submission" date="2022-07" db="EMBL/GenBank/DDBJ databases">
        <title>Isolation, identification, and degradation of a PFOSA degrading strain from sewage treatment plant.</title>
        <authorList>
            <person name="Zhang L."/>
            <person name="Huo Y."/>
        </authorList>
    </citation>
    <scope>NUCLEOTIDE SEQUENCE</scope>
    <source>
        <strain evidence="2">C1</strain>
    </source>
</reference>
<accession>A0ABY5IWS1</accession>
<dbReference type="InterPro" id="IPR049804">
    <property type="entry name" value="Choice_anch_L"/>
</dbReference>
<dbReference type="RefSeq" id="WP_256552387.1">
    <property type="nucleotide sequence ID" value="NZ_CP101751.1"/>
</dbReference>
<keyword evidence="3" id="KW-1185">Reference proteome</keyword>
<dbReference type="Pfam" id="PF13585">
    <property type="entry name" value="CHU_C"/>
    <property type="match status" value="1"/>
</dbReference>
<evidence type="ECO:0000256" key="1">
    <source>
        <dbReference type="SAM" id="SignalP"/>
    </source>
</evidence>
<protein>
    <submittedName>
        <fullName evidence="2">T9SS type B sorting domain-containing protein</fullName>
    </submittedName>
</protein>
<evidence type="ECO:0000313" key="3">
    <source>
        <dbReference type="Proteomes" id="UP001059844"/>
    </source>
</evidence>
<dbReference type="Proteomes" id="UP001059844">
    <property type="component" value="Chromosome"/>
</dbReference>
<dbReference type="InterPro" id="IPR026341">
    <property type="entry name" value="T9SS_type_B"/>
</dbReference>
<sequence>MKKRYFLLFLLFSVVAFSQPITVNSNTYTVPQLVQDVLINSQCAQISNISWRTGNTNGQGSENGIGYFQNTNPNFPIQSGVILSTGRATSAPGPNTSILSQGSSSWTGDADLKTQMIQAGVITNSFNYTNASYIQFNFTPLTDSFSFNFLFASEEYGMYQCSTEYSDAFAFILTNLVTGQSTNLAVVPGTTQPISVFTVKDAVNNTDCPSANSNYFGMYYPENGFPPAPIQFNGRTKVMSASGTVIPNTPYRIKMVIADGGGLSGTDTLYDSAVFLQAGSFNVGQASLGSDLTVDNLGALCPGEIRTLSTGLDPAFYTFQWTLDGDNIPGANGPSYGVSAPGLYGVIITNNGGACVQQPDPIRVEVFPQIQAGTPVDLFKCGDGTTPVSFDLNENHAAILAGLDPGTIITYHLDANDLPGGGGYIQDPSNYMTAITRTIFVRVSTGENDCYVTRQFDVNVMSCTADPVRPDDVTVCDTNNDGVETFDLTQFYTTILGGQAAADYNITFHLTQTAADNNTSPITPANAFTTGTQTVYIRMERADDPTVFGTTSFQLIIKALPIGFMTGPEGICSGSSAVISFEGTPGATINYKVDGQDASITLSATGGGSVLTPPLTANTVYSLVSVVSNDSPQCTQNLTGNVSITVFQPPTVTLTGDATICSGGTAVLTFNGTPDAVVTYNNGTTDLSVTLDASGEANVTVGPLTANTTYSLVRIISSGTPACMTSYTSGGATITVNPLPTATISAPALICSGDTAVVSFTGPANGVVTYSDGTTTMTINLDATGNASITTPALTAAATYSLMSVSTDPAVTPVCTQNQNASVTIGVKALPEATITGPASVCSGSSATIVINGTPNATVTYTFDGNTTPLTVTLNSAGTASVTTAPLTGPITYQLISVTSSGTPACSQAQTGSHTVTTVVAPTIFNPTPLEMCNDNYDDGVVTFDLSVKLAEITGGDPNLTVTFHETPEDAQLGNYPIQMPLYTNINPVSQILYIRVVNTGVNACASFSTLTLIVHERPTIVQNVSNYELCETSTPGDGVEIFNLTTKDAEVSGTQTGITVTYYLSEANALAGTSPITVPTAYQNGSNPETIWYQLQNAHGCIAVGSFQLIVNPLPSVPMPVPAYTLCDYTGQPLYEQFDLSTKIPEIIGTATGLEVKFYKTEAQAHANVAGTELPTLYTNEVATVQTIFVNVTNSTTGCYSVTAMDLRVEPLPVLIMPTTPVTVCDGTNNDGIGSFDLNDLVTDMLSGETNVTVSFHETQQNAQNGLFPITIMPYENINPWNQTLWVLATNNVTGCKSVYSFQLRVEPAPIMPTLLDLDECDTDSNPHDNQTTFDLTVHTATILAAQTGAATDYEVNYYISQTNAENGTPFIVSNGNFIGTNGQTIWVRVTHIATGCYTIGSFKLIVNSPLQLTQPDEITLCDDALPNDQRQIFDLTIREAQITGGATGYTFKYYSSTALPPNPGTLITNPTAFPNTATVQTLLVEVISGAGCSSYVTLTIRVTPLPEPKFDPAPLVLCDDDYPGDGITFFDVTVNANYIRNNANYVLTYHASQTDALAGINAIATPTNWQNVDGNGNALTSVWIRVTTAPANNRDRCSLVVEQPLIVNPRPAAGPVTDYHMCQIPFTGSGVFDLSTKTPEALAGQGPAGYTVTYHATQADADSGAAPLATNHPSTVNGETIYVRVVNTATGCYNTTSFQLFVERGSEATDIPDITRCDDLNDGTETFDLSSLDATILGPVQAADPNFSVSYYASDADLANGTPIGTPGAYTITDYLTHEIIAVVKNTYSAYGCLAEIRFNITVFRLPEPTPNAGFVCVDQETGNVLNTHIIDSGLDAATHTFQWYEDDASGAPQPIAGATGSTYEVNHAGTYSVIATSTVTGCVSLPAEVVITQSEPAEVTYTVSNAFTDNQVITVQAIGIGEYMYQLDEGDIQSSPVFTNVNSGTHTITVYDMKGCAATIVRNVTVINYPHYFTPNGDNYHDFWNIGDLENDVNAKIYIFDRYGKLLKQIKPSRVSGWDGTLNGQPLPSTDYWFTVNYTENGELKEFKAHFSLKR</sequence>
<evidence type="ECO:0000313" key="2">
    <source>
        <dbReference type="EMBL" id="UUC46730.1"/>
    </source>
</evidence>
<keyword evidence="1" id="KW-0732">Signal</keyword>